<dbReference type="EMBL" id="CAGS01000232">
    <property type="protein sequence ID" value="CCF84084.1"/>
    <property type="molecule type" value="Genomic_DNA"/>
</dbReference>
<protein>
    <submittedName>
        <fullName evidence="10">Putative Sulfite reductase</fullName>
        <ecNumber evidence="10">1.8.7.1</ecNumber>
    </submittedName>
</protein>
<feature type="domain" description="Nitrite/sulphite reductase 4Fe-4S" evidence="8">
    <location>
        <begin position="388"/>
        <end position="525"/>
    </location>
</feature>
<name>I4EHC2_9BACT</name>
<organism evidence="10 11">
    <name type="scientific">Nitrolancea hollandica Lb</name>
    <dbReference type="NCBI Taxonomy" id="1129897"/>
    <lineage>
        <taxon>Bacteria</taxon>
        <taxon>Pseudomonadati</taxon>
        <taxon>Thermomicrobiota</taxon>
        <taxon>Thermomicrobia</taxon>
        <taxon>Sphaerobacterales</taxon>
        <taxon>Sphaerobacterineae</taxon>
        <taxon>Sphaerobacteraceae</taxon>
        <taxon>Nitrolancea</taxon>
    </lineage>
</organism>
<evidence type="ECO:0000313" key="11">
    <source>
        <dbReference type="Proteomes" id="UP000004221"/>
    </source>
</evidence>
<dbReference type="PANTHER" id="PTHR32439">
    <property type="entry name" value="FERREDOXIN--NITRITE REDUCTASE, CHLOROPLASTIC"/>
    <property type="match status" value="1"/>
</dbReference>
<feature type="compositionally biased region" description="Low complexity" evidence="7">
    <location>
        <begin position="541"/>
        <end position="557"/>
    </location>
</feature>
<feature type="domain" description="Nitrite/sulphite reductase 4Fe-4S" evidence="8">
    <location>
        <begin position="133"/>
        <end position="288"/>
    </location>
</feature>
<keyword evidence="5" id="KW-0408">Iron</keyword>
<evidence type="ECO:0000256" key="7">
    <source>
        <dbReference type="SAM" id="MobiDB-lite"/>
    </source>
</evidence>
<evidence type="ECO:0000256" key="2">
    <source>
        <dbReference type="ARBA" id="ARBA00022617"/>
    </source>
</evidence>
<dbReference type="PANTHER" id="PTHR32439:SF9">
    <property type="entry name" value="BLR3264 PROTEIN"/>
    <property type="match status" value="1"/>
</dbReference>
<dbReference type="RefSeq" id="WP_008477971.1">
    <property type="nucleotide sequence ID" value="NZ_CAGS01000232.1"/>
</dbReference>
<dbReference type="PRINTS" id="PR00397">
    <property type="entry name" value="SIROHAEM"/>
</dbReference>
<evidence type="ECO:0000256" key="4">
    <source>
        <dbReference type="ARBA" id="ARBA00023002"/>
    </source>
</evidence>
<evidence type="ECO:0000313" key="10">
    <source>
        <dbReference type="EMBL" id="CCF84084.1"/>
    </source>
</evidence>
<feature type="region of interest" description="Disordered" evidence="7">
    <location>
        <begin position="537"/>
        <end position="557"/>
    </location>
</feature>
<keyword evidence="2" id="KW-0349">Heme</keyword>
<comment type="caution">
    <text evidence="10">The sequence shown here is derived from an EMBL/GenBank/DDBJ whole genome shotgun (WGS) entry which is preliminary data.</text>
</comment>
<evidence type="ECO:0000256" key="1">
    <source>
        <dbReference type="ARBA" id="ARBA00022485"/>
    </source>
</evidence>
<dbReference type="OrthoDB" id="9803707at2"/>
<dbReference type="Pfam" id="PF03460">
    <property type="entry name" value="NIR_SIR_ferr"/>
    <property type="match status" value="2"/>
</dbReference>
<sequence>MPPTPTWDLVLKRNSIERLKREKFPFAVLDELPELIERGYEDISEEDIVRFQWYGLYHDKPKVGYFMMRVKIPSGILTTKQLRTIGELSRRIGRNDGELTTRQNIQLHWIKLEHLPEIFPILEKAGLSVLGGCGDAVRNITGCPVAGIDREEVFDCTPLVDEAAKFFYGHREYSDLPRKHKITISTCAYHCNAPAINCIVLIGAIKDGRRGYAIRLGGGLSSAPRVARAIDAWVPEEEAMEVLRAILDAWRFNLQYRMSRAKARMKFMMDDFGPEGFRAEIERYLGRKMEDFPSPRRIGDTEHLGINAQKKEGLYYIGFPVYLGRISGDQMVALADIAESVGGDIRLTRQQNFIVGNVPEAEVDRVVREVGDLGFPLDVSRLRGTSQGCTGSPLCNYAVAETKVKLDEIVQHLEATFGREADGIIVNVDGCPHACAHHWTADIGLQGSTLRDKTGAGQKLEAYEIYLRGTLGEDAEIGRPIVRRVPADDAKFFVERLIRAYLERRQPGEPFKGFADRTSDEELIAIASDRPLEEVEAEFKAAQSRRGGRAAAAAAAD</sequence>
<dbReference type="InterPro" id="IPR051329">
    <property type="entry name" value="NIR_SIR_4Fe-4S"/>
</dbReference>
<dbReference type="Gene3D" id="3.90.480.20">
    <property type="match status" value="1"/>
</dbReference>
<evidence type="ECO:0000256" key="3">
    <source>
        <dbReference type="ARBA" id="ARBA00022723"/>
    </source>
</evidence>
<keyword evidence="6" id="KW-0411">Iron-sulfur</keyword>
<evidence type="ECO:0000256" key="6">
    <source>
        <dbReference type="ARBA" id="ARBA00023014"/>
    </source>
</evidence>
<keyword evidence="4 10" id="KW-0560">Oxidoreductase</keyword>
<dbReference type="Gene3D" id="3.30.413.10">
    <property type="entry name" value="Sulfite Reductase Hemoprotein, domain 1"/>
    <property type="match status" value="2"/>
</dbReference>
<dbReference type="InterPro" id="IPR006066">
    <property type="entry name" value="NO2/SO3_Rdtase_FeS/sirohaem_BS"/>
</dbReference>
<evidence type="ECO:0000256" key="5">
    <source>
        <dbReference type="ARBA" id="ARBA00023004"/>
    </source>
</evidence>
<feature type="domain" description="Nitrite/Sulfite reductase ferredoxin-like" evidence="9">
    <location>
        <begin position="309"/>
        <end position="370"/>
    </location>
</feature>
<dbReference type="Proteomes" id="UP000004221">
    <property type="component" value="Unassembled WGS sequence"/>
</dbReference>
<dbReference type="GO" id="GO:0020037">
    <property type="term" value="F:heme binding"/>
    <property type="evidence" value="ECO:0007669"/>
    <property type="project" value="InterPro"/>
</dbReference>
<gene>
    <name evidence="10" type="primary">sir</name>
    <name evidence="10" type="ORF">NITHO_3070010</name>
</gene>
<dbReference type="InterPro" id="IPR006067">
    <property type="entry name" value="NO2/SO3_Rdtase_4Fe4S_dom"/>
</dbReference>
<keyword evidence="1" id="KW-0004">4Fe-4S</keyword>
<dbReference type="Pfam" id="PF01077">
    <property type="entry name" value="NIR_SIR"/>
    <property type="match status" value="2"/>
</dbReference>
<feature type="domain" description="Nitrite/Sulfite reductase ferredoxin-like" evidence="9">
    <location>
        <begin position="60"/>
        <end position="124"/>
    </location>
</feature>
<dbReference type="GO" id="GO:0051539">
    <property type="term" value="F:4 iron, 4 sulfur cluster binding"/>
    <property type="evidence" value="ECO:0007669"/>
    <property type="project" value="UniProtKB-KW"/>
</dbReference>
<reference evidence="10 11" key="1">
    <citation type="journal article" date="2012" name="ISME J.">
        <title>Nitrification expanded: discovery, physiology and genomics of a nitrite-oxidizing bacterium from the phylum Chloroflexi.</title>
        <authorList>
            <person name="Sorokin D.Y."/>
            <person name="Lucker S."/>
            <person name="Vejmelkova D."/>
            <person name="Kostrikina N.A."/>
            <person name="Kleerebezem R."/>
            <person name="Rijpstra W.I."/>
            <person name="Damste J.S."/>
            <person name="Le Paslier D."/>
            <person name="Muyzer G."/>
            <person name="Wagner M."/>
            <person name="van Loosdrecht M.C."/>
            <person name="Daims H."/>
        </authorList>
    </citation>
    <scope>NUCLEOTIDE SEQUENCE [LARGE SCALE GENOMIC DNA]</scope>
    <source>
        <strain evidence="11">none</strain>
    </source>
</reference>
<evidence type="ECO:0000259" key="9">
    <source>
        <dbReference type="Pfam" id="PF03460"/>
    </source>
</evidence>
<accession>I4EHC2</accession>
<dbReference type="EC" id="1.8.7.1" evidence="10"/>
<dbReference type="GO" id="GO:0050311">
    <property type="term" value="F:sulfite reductase (ferredoxin) activity"/>
    <property type="evidence" value="ECO:0007669"/>
    <property type="project" value="UniProtKB-EC"/>
</dbReference>
<proteinExistence type="predicted"/>
<dbReference type="SUPFAM" id="SSF56014">
    <property type="entry name" value="Nitrite and sulphite reductase 4Fe-4S domain-like"/>
    <property type="match status" value="2"/>
</dbReference>
<dbReference type="InterPro" id="IPR045854">
    <property type="entry name" value="NO2/SO3_Rdtase_4Fe4S_sf"/>
</dbReference>
<dbReference type="InterPro" id="IPR036136">
    <property type="entry name" value="Nit/Sulf_reduc_fer-like_dom_sf"/>
</dbReference>
<dbReference type="SUPFAM" id="SSF55124">
    <property type="entry name" value="Nitrite/Sulfite reductase N-terminal domain-like"/>
    <property type="match status" value="2"/>
</dbReference>
<keyword evidence="3" id="KW-0479">Metal-binding</keyword>
<dbReference type="InterPro" id="IPR005117">
    <property type="entry name" value="NiRdtase/SiRdtase_haem-b_fer"/>
</dbReference>
<dbReference type="AlphaFoldDB" id="I4EHC2"/>
<evidence type="ECO:0000259" key="8">
    <source>
        <dbReference type="Pfam" id="PF01077"/>
    </source>
</evidence>
<keyword evidence="11" id="KW-1185">Reference proteome</keyword>
<dbReference type="GO" id="GO:0046872">
    <property type="term" value="F:metal ion binding"/>
    <property type="evidence" value="ECO:0007669"/>
    <property type="project" value="UniProtKB-KW"/>
</dbReference>